<proteinExistence type="predicted"/>
<dbReference type="Proteomes" id="UP001139502">
    <property type="component" value="Unassembled WGS sequence"/>
</dbReference>
<dbReference type="SUPFAM" id="SSF55961">
    <property type="entry name" value="Bet v1-like"/>
    <property type="match status" value="1"/>
</dbReference>
<accession>A0A9X2KIY3</accession>
<protein>
    <submittedName>
        <fullName evidence="1">SRPBCC family protein</fullName>
    </submittedName>
</protein>
<evidence type="ECO:0000313" key="1">
    <source>
        <dbReference type="EMBL" id="MCP3426683.1"/>
    </source>
</evidence>
<comment type="caution">
    <text evidence="1">The sequence shown here is derived from an EMBL/GenBank/DDBJ whole genome shotgun (WGS) entry which is preliminary data.</text>
</comment>
<dbReference type="Pfam" id="PF10604">
    <property type="entry name" value="Polyketide_cyc2"/>
    <property type="match status" value="1"/>
</dbReference>
<organism evidence="1 2">
    <name type="scientific">Rothia santali</name>
    <dbReference type="NCBI Taxonomy" id="2949643"/>
    <lineage>
        <taxon>Bacteria</taxon>
        <taxon>Bacillati</taxon>
        <taxon>Actinomycetota</taxon>
        <taxon>Actinomycetes</taxon>
        <taxon>Micrococcales</taxon>
        <taxon>Micrococcaceae</taxon>
        <taxon>Rothia</taxon>
    </lineage>
</organism>
<dbReference type="InterPro" id="IPR019587">
    <property type="entry name" value="Polyketide_cyclase/dehydratase"/>
</dbReference>
<name>A0A9X2KIY3_9MICC</name>
<evidence type="ECO:0000313" key="2">
    <source>
        <dbReference type="Proteomes" id="UP001139502"/>
    </source>
</evidence>
<dbReference type="InterPro" id="IPR023393">
    <property type="entry name" value="START-like_dom_sf"/>
</dbReference>
<dbReference type="AlphaFoldDB" id="A0A9X2KIY3"/>
<dbReference type="Gene3D" id="3.30.530.20">
    <property type="match status" value="1"/>
</dbReference>
<dbReference type="RefSeq" id="WP_254167685.1">
    <property type="nucleotide sequence ID" value="NZ_JANAFB010000033.1"/>
</dbReference>
<sequence>MDSQHIGVVIRRPPDEVYEFASNPANMQRWAAGLAQSEVSREGDTLVTESPMGRVSVRFVGRNAFGVLDHEVTLPHGETVYNPLRVLPHPEGSEVVFTIRQDGIDEETFSRDAAMVRDDLARLRGILEEVSPLREDSP</sequence>
<dbReference type="EMBL" id="JANAFB010000033">
    <property type="protein sequence ID" value="MCP3426683.1"/>
    <property type="molecule type" value="Genomic_DNA"/>
</dbReference>
<keyword evidence="2" id="KW-1185">Reference proteome</keyword>
<gene>
    <name evidence="1" type="ORF">NBM05_11885</name>
</gene>
<reference evidence="1" key="1">
    <citation type="submission" date="2022-06" db="EMBL/GenBank/DDBJ databases">
        <title>Rothia sp. isolated from sandalwood seedling.</title>
        <authorList>
            <person name="Tuikhar N."/>
            <person name="Kirdat K."/>
            <person name="Thorat V."/>
            <person name="Swetha P."/>
            <person name="Padma S."/>
            <person name="Sundararaj R."/>
            <person name="Yadav A."/>
        </authorList>
    </citation>
    <scope>NUCLEOTIDE SEQUENCE</scope>
    <source>
        <strain evidence="1">AR01</strain>
    </source>
</reference>